<keyword evidence="3" id="KW-0255">Endonuclease</keyword>
<gene>
    <name evidence="3" type="ORF">IW256_004877</name>
</gene>
<feature type="domain" description="HNH nuclease" evidence="1">
    <location>
        <begin position="182"/>
        <end position="233"/>
    </location>
</feature>
<keyword evidence="4" id="KW-1185">Reference proteome</keyword>
<keyword evidence="3" id="KW-0540">Nuclease</keyword>
<dbReference type="Proteomes" id="UP000614047">
    <property type="component" value="Unassembled WGS sequence"/>
</dbReference>
<dbReference type="InterPro" id="IPR058813">
    <property type="entry name" value="DNA-SBD_ScoMcrA"/>
</dbReference>
<dbReference type="EMBL" id="JADOUA010000001">
    <property type="protein sequence ID" value="MBG6090764.1"/>
    <property type="molecule type" value="Genomic_DNA"/>
</dbReference>
<protein>
    <submittedName>
        <fullName evidence="3">Restriction endonuclease</fullName>
    </submittedName>
</protein>
<dbReference type="GO" id="GO:0004519">
    <property type="term" value="F:endonuclease activity"/>
    <property type="evidence" value="ECO:0007669"/>
    <property type="project" value="UniProtKB-KW"/>
</dbReference>
<dbReference type="RefSeq" id="WP_197013185.1">
    <property type="nucleotide sequence ID" value="NZ_BAABES010000011.1"/>
</dbReference>
<sequence>MDWVERVTGIRQYSRGGERAPHKPLLLLLALGRFQHDGGAPIPFSAAEEPLRRLLREFGPPRATSPGYPFHHLANDDAIWVVDTPGGTGSPGPDLRSLRSPGVQGRLHPDLAAALAGDPGLLARLARTLLEVNFEPSLHAEICQEVGLDLEGAPLPASAEELLPPRDPAFRMEVLEAYEYCCAFCGYEGWLNGMAVGLDAAHLRWRAYGGPDHVVNGLCLCSLHHRLLDRGVLGMTRDRTITVSRKFVGRTSTTTALVHDLSGRPVREPQPGLPSLEPSHIDWHTAQVFRSPARAPSAA</sequence>
<organism evidence="3 4">
    <name type="scientific">Actinomadura viridis</name>
    <dbReference type="NCBI Taxonomy" id="58110"/>
    <lineage>
        <taxon>Bacteria</taxon>
        <taxon>Bacillati</taxon>
        <taxon>Actinomycetota</taxon>
        <taxon>Actinomycetes</taxon>
        <taxon>Streptosporangiales</taxon>
        <taxon>Thermomonosporaceae</taxon>
        <taxon>Actinomadura</taxon>
    </lineage>
</organism>
<evidence type="ECO:0000259" key="2">
    <source>
        <dbReference type="Pfam" id="PF26340"/>
    </source>
</evidence>
<dbReference type="InterPro" id="IPR003615">
    <property type="entry name" value="HNH_nuc"/>
</dbReference>
<dbReference type="AlphaFoldDB" id="A0A931DGK5"/>
<accession>A0A931DGK5</accession>
<keyword evidence="3" id="KW-0378">Hydrolase</keyword>
<dbReference type="NCBIfam" id="NF045808">
    <property type="entry name" value="PT-DNA_restrict"/>
    <property type="match status" value="1"/>
</dbReference>
<reference evidence="3" key="1">
    <citation type="submission" date="2020-11" db="EMBL/GenBank/DDBJ databases">
        <title>Sequencing the genomes of 1000 actinobacteria strains.</title>
        <authorList>
            <person name="Klenk H.-P."/>
        </authorList>
    </citation>
    <scope>NUCLEOTIDE SEQUENCE</scope>
    <source>
        <strain evidence="3">DSM 43175</strain>
    </source>
</reference>
<dbReference type="CDD" id="cd00085">
    <property type="entry name" value="HNHc"/>
    <property type="match status" value="1"/>
</dbReference>
<comment type="caution">
    <text evidence="3">The sequence shown here is derived from an EMBL/GenBank/DDBJ whole genome shotgun (WGS) entry which is preliminary data.</text>
</comment>
<proteinExistence type="predicted"/>
<evidence type="ECO:0000313" key="4">
    <source>
        <dbReference type="Proteomes" id="UP000614047"/>
    </source>
</evidence>
<dbReference type="PIRSF" id="PIRSF030850">
    <property type="entry name" value="UCP030850"/>
    <property type="match status" value="1"/>
</dbReference>
<name>A0A931DGK5_9ACTN</name>
<feature type="domain" description="ScoMcrA-like DNA sulfur-binding" evidence="2">
    <location>
        <begin position="3"/>
        <end position="149"/>
    </location>
</feature>
<dbReference type="InterPro" id="IPR011396">
    <property type="entry name" value="PT_DNA_restrict"/>
</dbReference>
<evidence type="ECO:0000259" key="1">
    <source>
        <dbReference type="Pfam" id="PF13391"/>
    </source>
</evidence>
<evidence type="ECO:0000313" key="3">
    <source>
        <dbReference type="EMBL" id="MBG6090764.1"/>
    </source>
</evidence>
<dbReference type="Pfam" id="PF13391">
    <property type="entry name" value="HNH_2"/>
    <property type="match status" value="1"/>
</dbReference>
<dbReference type="Pfam" id="PF26340">
    <property type="entry name" value="DNA-SBD_ScoMcrA"/>
    <property type="match status" value="1"/>
</dbReference>